<protein>
    <submittedName>
        <fullName evidence="6">MFS transporter</fullName>
    </submittedName>
</protein>
<keyword evidence="1 4" id="KW-0812">Transmembrane</keyword>
<organism evidence="6 7">
    <name type="scientific">Acidithiobacillus ferrivorans</name>
    <dbReference type="NCBI Taxonomy" id="160808"/>
    <lineage>
        <taxon>Bacteria</taxon>
        <taxon>Pseudomonadati</taxon>
        <taxon>Pseudomonadota</taxon>
        <taxon>Acidithiobacillia</taxon>
        <taxon>Acidithiobacillales</taxon>
        <taxon>Acidithiobacillaceae</taxon>
        <taxon>Acidithiobacillus</taxon>
    </lineage>
</organism>
<dbReference type="PROSITE" id="PS50850">
    <property type="entry name" value="MFS"/>
    <property type="match status" value="1"/>
</dbReference>
<feature type="domain" description="Major facilitator superfamily (MFS) profile" evidence="5">
    <location>
        <begin position="8"/>
        <end position="151"/>
    </location>
</feature>
<keyword evidence="3 4" id="KW-0472">Membrane</keyword>
<dbReference type="AlphaFoldDB" id="A0A257T9R0"/>
<dbReference type="GO" id="GO:0022857">
    <property type="term" value="F:transmembrane transporter activity"/>
    <property type="evidence" value="ECO:0007669"/>
    <property type="project" value="InterPro"/>
</dbReference>
<dbReference type="PANTHER" id="PTHR23518">
    <property type="entry name" value="C-METHYLTRANSFERASE"/>
    <property type="match status" value="1"/>
</dbReference>
<dbReference type="Proteomes" id="UP000216779">
    <property type="component" value="Unassembled WGS sequence"/>
</dbReference>
<evidence type="ECO:0000313" key="7">
    <source>
        <dbReference type="Proteomes" id="UP000216779"/>
    </source>
</evidence>
<feature type="non-terminal residue" evidence="6">
    <location>
        <position position="151"/>
    </location>
</feature>
<dbReference type="Gene3D" id="1.20.1250.20">
    <property type="entry name" value="MFS general substrate transporter like domains"/>
    <property type="match status" value="1"/>
</dbReference>
<feature type="transmembrane region" description="Helical" evidence="4">
    <location>
        <begin position="32"/>
        <end position="52"/>
    </location>
</feature>
<dbReference type="InterPro" id="IPR020846">
    <property type="entry name" value="MFS_dom"/>
</dbReference>
<dbReference type="EMBL" id="NCBC01000050">
    <property type="protein sequence ID" value="OYV82283.1"/>
    <property type="molecule type" value="Genomic_DNA"/>
</dbReference>
<dbReference type="Pfam" id="PF07690">
    <property type="entry name" value="MFS_1"/>
    <property type="match status" value="1"/>
</dbReference>
<evidence type="ECO:0000256" key="1">
    <source>
        <dbReference type="ARBA" id="ARBA00022692"/>
    </source>
</evidence>
<name>A0A257T9R0_9PROT</name>
<evidence type="ECO:0000256" key="2">
    <source>
        <dbReference type="ARBA" id="ARBA00022989"/>
    </source>
</evidence>
<evidence type="ECO:0000256" key="4">
    <source>
        <dbReference type="SAM" id="Phobius"/>
    </source>
</evidence>
<sequence length="151" mass="15865">MRQALPFTVLVLGLVSFFNDLASEMVVPLIPVLLATILAAGPVALGLVEGVADTVASFLKLWSGRHSDLIGGRRKGLTVIGYTVSNLARPLIAVVGSWPALLLVRSIDRMGKGIRTAPRDALLADSTPPERIGFAFGYQRAMDNGGAVLGA</sequence>
<keyword evidence="2 4" id="KW-1133">Transmembrane helix</keyword>
<reference evidence="6 7" key="1">
    <citation type="submission" date="2017-03" db="EMBL/GenBank/DDBJ databases">
        <title>Lifting the veil on microbial sulfur biogeochemistry in mining wastewaters.</title>
        <authorList>
            <person name="Kantor R.S."/>
            <person name="Colenbrander Nelson T."/>
            <person name="Marshall S."/>
            <person name="Bennett D."/>
            <person name="Apte S."/>
            <person name="Camacho D."/>
            <person name="Thomas B.C."/>
            <person name="Warren L.A."/>
            <person name="Banfield J.F."/>
        </authorList>
    </citation>
    <scope>NUCLEOTIDE SEQUENCE [LARGE SCALE GENOMIC DNA]</scope>
    <source>
        <strain evidence="6">21-59-9</strain>
    </source>
</reference>
<comment type="caution">
    <text evidence="6">The sequence shown here is derived from an EMBL/GenBank/DDBJ whole genome shotgun (WGS) entry which is preliminary data.</text>
</comment>
<proteinExistence type="predicted"/>
<gene>
    <name evidence="6" type="ORF">B7Z70_02690</name>
</gene>
<accession>A0A257T9R0</accession>
<dbReference type="InterPro" id="IPR036259">
    <property type="entry name" value="MFS_trans_sf"/>
</dbReference>
<dbReference type="InterPro" id="IPR011701">
    <property type="entry name" value="MFS"/>
</dbReference>
<evidence type="ECO:0000313" key="6">
    <source>
        <dbReference type="EMBL" id="OYV82283.1"/>
    </source>
</evidence>
<dbReference type="PANTHER" id="PTHR23518:SF2">
    <property type="entry name" value="MAJOR FACILITATOR SUPERFAMILY TRANSPORTER"/>
    <property type="match status" value="1"/>
</dbReference>
<dbReference type="SUPFAM" id="SSF103473">
    <property type="entry name" value="MFS general substrate transporter"/>
    <property type="match status" value="1"/>
</dbReference>
<evidence type="ECO:0000256" key="3">
    <source>
        <dbReference type="ARBA" id="ARBA00023136"/>
    </source>
</evidence>
<evidence type="ECO:0000259" key="5">
    <source>
        <dbReference type="PROSITE" id="PS50850"/>
    </source>
</evidence>